<reference evidence="5" key="1">
    <citation type="submission" date="2017-09" db="EMBL/GenBank/DDBJ databases">
        <title>Depth-based differentiation of microbial function through sediment-hosted aquifers and enrichment of novel symbionts in the deep terrestrial subsurface.</title>
        <authorList>
            <person name="Probst A.J."/>
            <person name="Ladd B."/>
            <person name="Jarett J.K."/>
            <person name="Geller-Mcgrath D.E."/>
            <person name="Sieber C.M.K."/>
            <person name="Emerson J.B."/>
            <person name="Anantharaman K."/>
            <person name="Thomas B.C."/>
            <person name="Malmstrom R."/>
            <person name="Stieglmeier M."/>
            <person name="Klingl A."/>
            <person name="Woyke T."/>
            <person name="Ryan C.M."/>
            <person name="Banfield J.F."/>
        </authorList>
    </citation>
    <scope>NUCLEOTIDE SEQUENCE [LARGE SCALE GENOMIC DNA]</scope>
</reference>
<dbReference type="GO" id="GO:0019509">
    <property type="term" value="P:L-methionine salvage from methylthioadenosine"/>
    <property type="evidence" value="ECO:0007669"/>
    <property type="project" value="TreeGrafter"/>
</dbReference>
<dbReference type="InterPro" id="IPR000845">
    <property type="entry name" value="Nucleoside_phosphorylase_d"/>
</dbReference>
<dbReference type="AlphaFoldDB" id="A0A2M7T6X2"/>
<dbReference type="PANTHER" id="PTHR42679:SF2">
    <property type="entry name" value="S-METHYL-5'-THIOADENOSINE PHOSPHORYLASE"/>
    <property type="match status" value="1"/>
</dbReference>
<dbReference type="SUPFAM" id="SSF53167">
    <property type="entry name" value="Purine and uridine phosphorylases"/>
    <property type="match status" value="1"/>
</dbReference>
<accession>A0A2M7T6X2</accession>
<evidence type="ECO:0000259" key="3">
    <source>
        <dbReference type="Pfam" id="PF01048"/>
    </source>
</evidence>
<dbReference type="Proteomes" id="UP000230956">
    <property type="component" value="Unassembled WGS sequence"/>
</dbReference>
<feature type="domain" description="Nucleoside phosphorylase" evidence="3">
    <location>
        <begin position="39"/>
        <end position="251"/>
    </location>
</feature>
<gene>
    <name evidence="4" type="ORF">COY37_09315</name>
</gene>
<sequence>MADRIPTAGYAIIGGSSTFSIRFPEELDEADVEVVEDGLRFETPYGESPPFKLFKVGDRRVLACRMHGWRSGVTRADASRQVFWVFREAGVKNILAEGGVGAVNHLLNPRDIVVPTDYIDNSMRKDVSLGSDYLLVMRKAVCPDLHNNLLKASREFAISRVFERGIYAVTDGRHFESPAEVAVLKQWGADVVGQSMCPEIYLAREIGACYAGVYLVVNYAEGIVQGWSHDELSEIFYGESEAIGKILIDALRTTADRATCECTQLRKPTLLKEEPRT</sequence>
<dbReference type="InterPro" id="IPR035994">
    <property type="entry name" value="Nucleoside_phosphorylase_sf"/>
</dbReference>
<evidence type="ECO:0000256" key="2">
    <source>
        <dbReference type="ARBA" id="ARBA00022679"/>
    </source>
</evidence>
<keyword evidence="1" id="KW-0328">Glycosyltransferase</keyword>
<evidence type="ECO:0000313" key="4">
    <source>
        <dbReference type="EMBL" id="PIZ36062.1"/>
    </source>
</evidence>
<keyword evidence="2" id="KW-0808">Transferase</keyword>
<dbReference type="PANTHER" id="PTHR42679">
    <property type="entry name" value="S-METHYL-5'-THIOADENOSINE PHOSPHORYLASE"/>
    <property type="match status" value="1"/>
</dbReference>
<dbReference type="Gene3D" id="3.40.50.1580">
    <property type="entry name" value="Nucleoside phosphorylase domain"/>
    <property type="match status" value="1"/>
</dbReference>
<dbReference type="Pfam" id="PF01048">
    <property type="entry name" value="PNP_UDP_1"/>
    <property type="match status" value="1"/>
</dbReference>
<dbReference type="GO" id="GO:0005829">
    <property type="term" value="C:cytosol"/>
    <property type="evidence" value="ECO:0007669"/>
    <property type="project" value="TreeGrafter"/>
</dbReference>
<evidence type="ECO:0000256" key="1">
    <source>
        <dbReference type="ARBA" id="ARBA00022676"/>
    </source>
</evidence>
<protein>
    <submittedName>
        <fullName evidence="4">Phosphorylase</fullName>
    </submittedName>
</protein>
<evidence type="ECO:0000313" key="5">
    <source>
        <dbReference type="Proteomes" id="UP000230956"/>
    </source>
</evidence>
<name>A0A2M7T6X2_9ACTN</name>
<dbReference type="GO" id="GO:0009116">
    <property type="term" value="P:nucleoside metabolic process"/>
    <property type="evidence" value="ECO:0007669"/>
    <property type="project" value="InterPro"/>
</dbReference>
<proteinExistence type="predicted"/>
<dbReference type="GO" id="GO:0017061">
    <property type="term" value="F:S-methyl-5-thioadenosine phosphorylase activity"/>
    <property type="evidence" value="ECO:0007669"/>
    <property type="project" value="InterPro"/>
</dbReference>
<organism evidence="4 5">
    <name type="scientific">Candidatus Aquicultor secundus</name>
    <dbReference type="NCBI Taxonomy" id="1973895"/>
    <lineage>
        <taxon>Bacteria</taxon>
        <taxon>Bacillati</taxon>
        <taxon>Actinomycetota</taxon>
        <taxon>Candidatus Aquicultoria</taxon>
        <taxon>Candidatus Aquicultorales</taxon>
        <taxon>Candidatus Aquicultoraceae</taxon>
        <taxon>Candidatus Aquicultor</taxon>
    </lineage>
</organism>
<dbReference type="RefSeq" id="WP_286678960.1">
    <property type="nucleotide sequence ID" value="NZ_MNXI01000118.1"/>
</dbReference>
<comment type="caution">
    <text evidence="4">The sequence shown here is derived from an EMBL/GenBank/DDBJ whole genome shotgun (WGS) entry which is preliminary data.</text>
</comment>
<dbReference type="InterPro" id="IPR010044">
    <property type="entry name" value="MTAP"/>
</dbReference>
<dbReference type="CDD" id="cd09010">
    <property type="entry name" value="MTAP_SsMTAPII_like_MTIP"/>
    <property type="match status" value="1"/>
</dbReference>
<dbReference type="EMBL" id="PFNG01000215">
    <property type="protein sequence ID" value="PIZ36062.1"/>
    <property type="molecule type" value="Genomic_DNA"/>
</dbReference>